<evidence type="ECO:0000313" key="9">
    <source>
        <dbReference type="EMBL" id="KAK4228271.1"/>
    </source>
</evidence>
<reference evidence="9" key="1">
    <citation type="journal article" date="2023" name="Mol. Phylogenet. Evol.">
        <title>Genome-scale phylogeny and comparative genomics of the fungal order Sordariales.</title>
        <authorList>
            <person name="Hensen N."/>
            <person name="Bonometti L."/>
            <person name="Westerberg I."/>
            <person name="Brannstrom I.O."/>
            <person name="Guillou S."/>
            <person name="Cros-Aarteil S."/>
            <person name="Calhoun S."/>
            <person name="Haridas S."/>
            <person name="Kuo A."/>
            <person name="Mondo S."/>
            <person name="Pangilinan J."/>
            <person name="Riley R."/>
            <person name="LaButti K."/>
            <person name="Andreopoulos B."/>
            <person name="Lipzen A."/>
            <person name="Chen C."/>
            <person name="Yan M."/>
            <person name="Daum C."/>
            <person name="Ng V."/>
            <person name="Clum A."/>
            <person name="Steindorff A."/>
            <person name="Ohm R.A."/>
            <person name="Martin F."/>
            <person name="Silar P."/>
            <person name="Natvig D.O."/>
            <person name="Lalanne C."/>
            <person name="Gautier V."/>
            <person name="Ament-Velasquez S.L."/>
            <person name="Kruys A."/>
            <person name="Hutchinson M.I."/>
            <person name="Powell A.J."/>
            <person name="Barry K."/>
            <person name="Miller A.N."/>
            <person name="Grigoriev I.V."/>
            <person name="Debuchy R."/>
            <person name="Gladieux P."/>
            <person name="Hiltunen Thoren M."/>
            <person name="Johannesson H."/>
        </authorList>
    </citation>
    <scope>NUCLEOTIDE SEQUENCE</scope>
    <source>
        <strain evidence="9">CBS 990.96</strain>
    </source>
</reference>
<dbReference type="Pfam" id="PF02816">
    <property type="entry name" value="Alpha_kinase"/>
    <property type="match status" value="2"/>
</dbReference>
<comment type="caution">
    <text evidence="9">The sequence shown here is derived from an EMBL/GenBank/DDBJ whole genome shotgun (WGS) entry which is preliminary data.</text>
</comment>
<dbReference type="EMBL" id="MU865321">
    <property type="protein sequence ID" value="KAK4228271.1"/>
    <property type="molecule type" value="Genomic_DNA"/>
</dbReference>
<evidence type="ECO:0000256" key="2">
    <source>
        <dbReference type="ARBA" id="ARBA00022525"/>
    </source>
</evidence>
<dbReference type="InterPro" id="IPR056861">
    <property type="entry name" value="HMCN1-like_VWA"/>
</dbReference>
<evidence type="ECO:0000256" key="6">
    <source>
        <dbReference type="ARBA" id="ARBA00022777"/>
    </source>
</evidence>
<organism evidence="9 10">
    <name type="scientific">Podospora fimiseda</name>
    <dbReference type="NCBI Taxonomy" id="252190"/>
    <lineage>
        <taxon>Eukaryota</taxon>
        <taxon>Fungi</taxon>
        <taxon>Dikarya</taxon>
        <taxon>Ascomycota</taxon>
        <taxon>Pezizomycotina</taxon>
        <taxon>Sordariomycetes</taxon>
        <taxon>Sordariomycetidae</taxon>
        <taxon>Sordariales</taxon>
        <taxon>Podosporaceae</taxon>
        <taxon>Podospora</taxon>
    </lineage>
</organism>
<dbReference type="SUPFAM" id="SSF56112">
    <property type="entry name" value="Protein kinase-like (PK-like)"/>
    <property type="match status" value="1"/>
</dbReference>
<dbReference type="Proteomes" id="UP001301958">
    <property type="component" value="Unassembled WGS sequence"/>
</dbReference>
<keyword evidence="4" id="KW-0808">Transferase</keyword>
<feature type="region of interest" description="Disordered" evidence="7">
    <location>
        <begin position="73"/>
        <end position="92"/>
    </location>
</feature>
<evidence type="ECO:0000256" key="1">
    <source>
        <dbReference type="ARBA" id="ARBA00004613"/>
    </source>
</evidence>
<evidence type="ECO:0000256" key="3">
    <source>
        <dbReference type="ARBA" id="ARBA00022527"/>
    </source>
</evidence>
<feature type="domain" description="Alpha-type protein kinase" evidence="8">
    <location>
        <begin position="463"/>
        <end position="656"/>
    </location>
</feature>
<keyword evidence="3" id="KW-0723">Serine/threonine-protein kinase</keyword>
<keyword evidence="6" id="KW-0418">Kinase</keyword>
<gene>
    <name evidence="9" type="ORF">QBC38DRAFT_509116</name>
</gene>
<dbReference type="Pfam" id="PF25106">
    <property type="entry name" value="VWA_4"/>
    <property type="match status" value="1"/>
</dbReference>
<dbReference type="GO" id="GO:0004674">
    <property type="term" value="F:protein serine/threonine kinase activity"/>
    <property type="evidence" value="ECO:0007669"/>
    <property type="project" value="UniProtKB-KW"/>
</dbReference>
<proteinExistence type="predicted"/>
<reference evidence="9" key="2">
    <citation type="submission" date="2023-05" db="EMBL/GenBank/DDBJ databases">
        <authorList>
            <consortium name="Lawrence Berkeley National Laboratory"/>
            <person name="Steindorff A."/>
            <person name="Hensen N."/>
            <person name="Bonometti L."/>
            <person name="Westerberg I."/>
            <person name="Brannstrom I.O."/>
            <person name="Guillou S."/>
            <person name="Cros-Aarteil S."/>
            <person name="Calhoun S."/>
            <person name="Haridas S."/>
            <person name="Kuo A."/>
            <person name="Mondo S."/>
            <person name="Pangilinan J."/>
            <person name="Riley R."/>
            <person name="Labutti K."/>
            <person name="Andreopoulos B."/>
            <person name="Lipzen A."/>
            <person name="Chen C."/>
            <person name="Yanf M."/>
            <person name="Daum C."/>
            <person name="Ng V."/>
            <person name="Clum A."/>
            <person name="Ohm R."/>
            <person name="Martin F."/>
            <person name="Silar P."/>
            <person name="Natvig D."/>
            <person name="Lalanne C."/>
            <person name="Gautier V."/>
            <person name="Ament-Velasquez S.L."/>
            <person name="Kruys A."/>
            <person name="Hutchinson M.I."/>
            <person name="Powell A.J."/>
            <person name="Barry K."/>
            <person name="Miller A.N."/>
            <person name="Grigoriev I.V."/>
            <person name="Debuchy R."/>
            <person name="Gladieux P."/>
            <person name="Thoren M.H."/>
            <person name="Johannesson H."/>
        </authorList>
    </citation>
    <scope>NUCLEOTIDE SEQUENCE</scope>
    <source>
        <strain evidence="9">CBS 990.96</strain>
    </source>
</reference>
<dbReference type="InterPro" id="IPR011009">
    <property type="entry name" value="Kinase-like_dom_sf"/>
</dbReference>
<dbReference type="CDD" id="cd00198">
    <property type="entry name" value="vWFA"/>
    <property type="match status" value="1"/>
</dbReference>
<dbReference type="GO" id="GO:0005524">
    <property type="term" value="F:ATP binding"/>
    <property type="evidence" value="ECO:0007669"/>
    <property type="project" value="InterPro"/>
</dbReference>
<dbReference type="InterPro" id="IPR036465">
    <property type="entry name" value="vWFA_dom_sf"/>
</dbReference>
<evidence type="ECO:0000256" key="5">
    <source>
        <dbReference type="ARBA" id="ARBA00022729"/>
    </source>
</evidence>
<dbReference type="PROSITE" id="PS51158">
    <property type="entry name" value="ALPHA_KINASE"/>
    <property type="match status" value="1"/>
</dbReference>
<dbReference type="Gene3D" id="3.30.200.20">
    <property type="entry name" value="Phosphorylase Kinase, domain 1"/>
    <property type="match status" value="1"/>
</dbReference>
<dbReference type="AlphaFoldDB" id="A0AAN7GW54"/>
<protein>
    <recommendedName>
        <fullName evidence="8">Alpha-type protein kinase domain-containing protein</fullName>
    </recommendedName>
</protein>
<dbReference type="InterPro" id="IPR004166">
    <property type="entry name" value="a-kinase_dom"/>
</dbReference>
<dbReference type="SMART" id="SM00811">
    <property type="entry name" value="Alpha_kinase"/>
    <property type="match status" value="1"/>
</dbReference>
<dbReference type="PANTHER" id="PTHR47763">
    <property type="entry name" value="ALPHA-PROTEIN KINASE VWKA"/>
    <property type="match status" value="1"/>
</dbReference>
<evidence type="ECO:0000256" key="7">
    <source>
        <dbReference type="SAM" id="MobiDB-lite"/>
    </source>
</evidence>
<sequence>MDPTPPSQTVSRSTSWGQISALADAALQAPLPSSAFQASANPSASVSRSRAPSDHITSMTAIMQCSSLSGSSAYNAPPPSYRTSQNGAPRPPVVGLSSRLTTADSKQRVHQLRLATKNASDALPRRDTAGLFKAACSTDLLFLIDVTASMKPHLEAVKAQVLDTMEEIKHLFLNESETRIAVVAYRDHDVEPKPDVEFLDFTTDHRLVYKFVQDLSTHSGWDTAEDVLSGIWQASLASWKQHTRCMLHIGDSPLHGEHLNDLVASEEHDKYRKPGSEPHGLMPGPVVYHLIELRVNYIFLRIDPSTDRMTKEFGYMYAMGGANVRLLPENKYYRIVGNGAPAVTPTGTHEVKNAELVFIELRLGNQYQHLKNLIVKAVTHSVSAATARLSVAMSRENTKARTGRLGVRTLPTIGEGGPGHTEQGVVWNTLPPCWNSSDWLDQSLRVEGACPEVVVYTAQTLNDMVASDKNIKMSFAQLTLRTRSRPFGRGAMRAAYYARMEHSTGRFVVKAFLDGQKGVEHMVEDMQMQALCKAFALEFNGLVTVDPPLDFVVTSCLKSVPGNVSGPATFKEDTPNDKFNSVAQAFSHFTLERSFGHFMVVDLQGVDNLLTDPAIHTKDTDRFKLNDTNLNNEGFKCFFSMHTCNHICKKLGLKCDRSMAVSGNYQFRETWPAMEPTVCCSNKFCHRIIRLVKAHKSEKFAGYHWCDSCWVQLQVPMTAKVCAGPGDVHEFDLSNFFYESQGRYALDKCSHHIEKDTTASATVDAGRSLWNAARAQTQHRSISGSEW</sequence>
<evidence type="ECO:0000256" key="4">
    <source>
        <dbReference type="ARBA" id="ARBA00022679"/>
    </source>
</evidence>
<keyword evidence="5" id="KW-0732">Signal</keyword>
<dbReference type="PANTHER" id="PTHR47763:SF4">
    <property type="entry name" value="ALPHA-PROTEIN KINASE VWKA"/>
    <property type="match status" value="1"/>
</dbReference>
<accession>A0AAN7GW54</accession>
<dbReference type="SUPFAM" id="SSF53300">
    <property type="entry name" value="vWA-like"/>
    <property type="match status" value="1"/>
</dbReference>
<dbReference type="Gene3D" id="3.20.200.10">
    <property type="entry name" value="MHCK/EF2 kinase"/>
    <property type="match status" value="1"/>
</dbReference>
<dbReference type="Gene3D" id="3.40.50.410">
    <property type="entry name" value="von Willebrand factor, type A domain"/>
    <property type="match status" value="1"/>
</dbReference>
<dbReference type="InterPro" id="IPR052969">
    <property type="entry name" value="Thr-specific_kinase-like"/>
</dbReference>
<evidence type="ECO:0000259" key="8">
    <source>
        <dbReference type="PROSITE" id="PS51158"/>
    </source>
</evidence>
<keyword evidence="2" id="KW-0964">Secreted</keyword>
<name>A0AAN7GW54_9PEZI</name>
<comment type="subcellular location">
    <subcellularLocation>
        <location evidence="1">Secreted</location>
    </subcellularLocation>
</comment>
<dbReference type="CDD" id="cd04515">
    <property type="entry name" value="Alpha_kinase"/>
    <property type="match status" value="1"/>
</dbReference>
<evidence type="ECO:0000313" key="10">
    <source>
        <dbReference type="Proteomes" id="UP001301958"/>
    </source>
</evidence>
<keyword evidence="10" id="KW-1185">Reference proteome</keyword>